<feature type="chain" id="PRO_5002728590" evidence="1">
    <location>
        <begin position="28"/>
        <end position="191"/>
    </location>
</feature>
<organism evidence="2 3">
    <name type="scientific">Enterocloster bolteae (strain ATCC BAA-613 / DSM 15670 / CCUG 46953 / JCM 12243 / WAL 16351)</name>
    <name type="common">Clostridium bolteae</name>
    <dbReference type="NCBI Taxonomy" id="411902"/>
    <lineage>
        <taxon>Bacteria</taxon>
        <taxon>Bacillati</taxon>
        <taxon>Bacillota</taxon>
        <taxon>Clostridia</taxon>
        <taxon>Lachnospirales</taxon>
        <taxon>Lachnospiraceae</taxon>
        <taxon>Enterocloster</taxon>
    </lineage>
</organism>
<dbReference type="Proteomes" id="UP000005396">
    <property type="component" value="Unassembled WGS sequence"/>
</dbReference>
<evidence type="ECO:0000313" key="3">
    <source>
        <dbReference type="Proteomes" id="UP000005396"/>
    </source>
</evidence>
<dbReference type="HOGENOM" id="CLU_1432250_0_0_9"/>
<accession>A8RIH5</accession>
<evidence type="ECO:0000313" key="2">
    <source>
        <dbReference type="EMBL" id="EDP19260.1"/>
    </source>
</evidence>
<reference evidence="2 3" key="2">
    <citation type="submission" date="2007-09" db="EMBL/GenBank/DDBJ databases">
        <title>Draft genome sequence of Clostridium bolteae (ATCC BAA-613).</title>
        <authorList>
            <person name="Sudarsanam P."/>
            <person name="Ley R."/>
            <person name="Guruge J."/>
            <person name="Turnbaugh P.J."/>
            <person name="Mahowald M."/>
            <person name="Liep D."/>
            <person name="Gordon J."/>
        </authorList>
    </citation>
    <scope>NUCLEOTIDE SEQUENCE [LARGE SCALE GENOMIC DNA]</scope>
    <source>
        <strain evidence="3">ATCC BAA-613 / DSM 15670 / CCUG 46953 / JCM 12243 / WAL 16351</strain>
    </source>
</reference>
<proteinExistence type="predicted"/>
<reference evidence="2 3" key="1">
    <citation type="submission" date="2007-08" db="EMBL/GenBank/DDBJ databases">
        <authorList>
            <person name="Fulton L."/>
            <person name="Clifton S."/>
            <person name="Fulton B."/>
            <person name="Xu J."/>
            <person name="Minx P."/>
            <person name="Pepin K.H."/>
            <person name="Johnson M."/>
            <person name="Thiruvilangam P."/>
            <person name="Bhonagiri V."/>
            <person name="Nash W.E."/>
            <person name="Mardis E.R."/>
            <person name="Wilson R.K."/>
        </authorList>
    </citation>
    <scope>NUCLEOTIDE SEQUENCE [LARGE SCALE GENOMIC DNA]</scope>
    <source>
        <strain evidence="3">ATCC BAA-613 / DSM 15670 / CCUG 46953 / JCM 12243 / WAL 16351</strain>
    </source>
</reference>
<name>A8RIH5_ENTBW</name>
<feature type="signal peptide" evidence="1">
    <location>
        <begin position="1"/>
        <end position="27"/>
    </location>
</feature>
<dbReference type="EMBL" id="ABCC02000009">
    <property type="protein sequence ID" value="EDP19260.1"/>
    <property type="molecule type" value="Genomic_DNA"/>
</dbReference>
<evidence type="ECO:0000256" key="1">
    <source>
        <dbReference type="SAM" id="SignalP"/>
    </source>
</evidence>
<comment type="caution">
    <text evidence="2">The sequence shown here is derived from an EMBL/GenBank/DDBJ whole genome shotgun (WGS) entry which is preliminary data.</text>
</comment>
<keyword evidence="1" id="KW-0732">Signal</keyword>
<protein>
    <submittedName>
        <fullName evidence="2">Uncharacterized protein</fullName>
    </submittedName>
</protein>
<dbReference type="PaxDb" id="411902-CLOBOL_00696"/>
<sequence length="191" mass="21649">MIMFKKSFVMMLFAAIIAVGSAVPVFAEEEYYGNVKADSFYEEESDNAIIFEYPSYIGYEAGKNLSDYFSYCTYASPDAHQTKNFDLAEYRWFYGTVNLVADYGDSGYQIWVSGYDPSYTDTVGWPIESNVAAAKDAEIKEGDTVIVFGKVFSYDSGFNKELYVGGADILITTRSFTDILTEYYNYLENMQ</sequence>
<dbReference type="AlphaFoldDB" id="A8RIH5"/>
<gene>
    <name evidence="2" type="ORF">CLOBOL_00696</name>
</gene>